<dbReference type="PANTHER" id="PTHR11552">
    <property type="entry name" value="GLUCOSE-METHANOL-CHOLINE GMC OXIDOREDUCTASE"/>
    <property type="match status" value="1"/>
</dbReference>
<feature type="active site" description="Proton acceptor" evidence="15">
    <location>
        <position position="561"/>
    </location>
</feature>
<proteinExistence type="inferred from homology"/>
<comment type="catalytic activity">
    <reaction evidence="14">
        <text>a pyranoside + acceptor = a pyranosid-3,4-diulose + reduced acceptor.</text>
        <dbReference type="EC" id="1.1.99.29"/>
    </reaction>
</comment>
<evidence type="ECO:0000259" key="18">
    <source>
        <dbReference type="Pfam" id="PF00732"/>
    </source>
</evidence>
<evidence type="ECO:0000256" key="8">
    <source>
        <dbReference type="ARBA" id="ARBA00022827"/>
    </source>
</evidence>
<dbReference type="Proteomes" id="UP000307440">
    <property type="component" value="Unassembled WGS sequence"/>
</dbReference>
<comment type="similarity">
    <text evidence="3">Belongs to the GMC oxidoreductase family.</text>
</comment>
<name>A0A5C3KGN4_COPMA</name>
<keyword evidence="7" id="KW-0285">Flavoprotein</keyword>
<evidence type="ECO:0000256" key="3">
    <source>
        <dbReference type="ARBA" id="ARBA00010790"/>
    </source>
</evidence>
<evidence type="ECO:0000256" key="1">
    <source>
        <dbReference type="ARBA" id="ARBA00001974"/>
    </source>
</evidence>
<evidence type="ECO:0000256" key="14">
    <source>
        <dbReference type="ARBA" id="ARBA00034059"/>
    </source>
</evidence>
<dbReference type="EMBL" id="ML210349">
    <property type="protein sequence ID" value="TFK19281.1"/>
    <property type="molecule type" value="Genomic_DNA"/>
</dbReference>
<comment type="catalytic activity">
    <reaction evidence="12">
        <text>pyranose + acceptor = pyranos-3-ulose + reduced acceptor.</text>
        <dbReference type="EC" id="1.1.99.29"/>
    </reaction>
</comment>
<keyword evidence="21" id="KW-1185">Reference proteome</keyword>
<comment type="catalytic activity">
    <reaction evidence="11">
        <text>pyranose + acceptor = pyranos-2,3-diulose + reduced acceptor.</text>
        <dbReference type="EC" id="1.1.99.29"/>
    </reaction>
</comment>
<dbReference type="GO" id="GO:0033718">
    <property type="term" value="F:pyranose dehydrogenase (acceptor) activity"/>
    <property type="evidence" value="ECO:0007669"/>
    <property type="project" value="UniProtKB-EC"/>
</dbReference>
<reference evidence="20 21" key="1">
    <citation type="journal article" date="2019" name="Nat. Ecol. Evol.">
        <title>Megaphylogeny resolves global patterns of mushroom evolution.</title>
        <authorList>
            <person name="Varga T."/>
            <person name="Krizsan K."/>
            <person name="Foldi C."/>
            <person name="Dima B."/>
            <person name="Sanchez-Garcia M."/>
            <person name="Sanchez-Ramirez S."/>
            <person name="Szollosi G.J."/>
            <person name="Szarkandi J.G."/>
            <person name="Papp V."/>
            <person name="Albert L."/>
            <person name="Andreopoulos W."/>
            <person name="Angelini C."/>
            <person name="Antonin V."/>
            <person name="Barry K.W."/>
            <person name="Bougher N.L."/>
            <person name="Buchanan P."/>
            <person name="Buyck B."/>
            <person name="Bense V."/>
            <person name="Catcheside P."/>
            <person name="Chovatia M."/>
            <person name="Cooper J."/>
            <person name="Damon W."/>
            <person name="Desjardin D."/>
            <person name="Finy P."/>
            <person name="Geml J."/>
            <person name="Haridas S."/>
            <person name="Hughes K."/>
            <person name="Justo A."/>
            <person name="Karasinski D."/>
            <person name="Kautmanova I."/>
            <person name="Kiss B."/>
            <person name="Kocsube S."/>
            <person name="Kotiranta H."/>
            <person name="LaButti K.M."/>
            <person name="Lechner B.E."/>
            <person name="Liimatainen K."/>
            <person name="Lipzen A."/>
            <person name="Lukacs Z."/>
            <person name="Mihaltcheva S."/>
            <person name="Morgado L.N."/>
            <person name="Niskanen T."/>
            <person name="Noordeloos M.E."/>
            <person name="Ohm R.A."/>
            <person name="Ortiz-Santana B."/>
            <person name="Ovrebo C."/>
            <person name="Racz N."/>
            <person name="Riley R."/>
            <person name="Savchenko A."/>
            <person name="Shiryaev A."/>
            <person name="Soop K."/>
            <person name="Spirin V."/>
            <person name="Szebenyi C."/>
            <person name="Tomsovsky M."/>
            <person name="Tulloss R.E."/>
            <person name="Uehling J."/>
            <person name="Grigoriev I.V."/>
            <person name="Vagvolgyi C."/>
            <person name="Papp T."/>
            <person name="Martin F.M."/>
            <person name="Miettinen O."/>
            <person name="Hibbett D.S."/>
            <person name="Nagy L.G."/>
        </authorList>
    </citation>
    <scope>NUCLEOTIDE SEQUENCE [LARGE SCALE GENOMIC DNA]</scope>
    <source>
        <strain evidence="20 21">CBS 121175</strain>
    </source>
</reference>
<dbReference type="SUPFAM" id="SSF51905">
    <property type="entry name" value="FAD/NAD(P)-binding domain"/>
    <property type="match status" value="1"/>
</dbReference>
<dbReference type="PIRSF" id="PIRSF000137">
    <property type="entry name" value="Alcohol_oxidase"/>
    <property type="match status" value="1"/>
</dbReference>
<feature type="domain" description="Glucose-methanol-choline oxidoreductase N-terminal" evidence="18">
    <location>
        <begin position="36"/>
        <end position="347"/>
    </location>
</feature>
<comment type="cofactor">
    <cofactor evidence="1 16">
        <name>FAD</name>
        <dbReference type="ChEBI" id="CHEBI:57692"/>
    </cofactor>
</comment>
<evidence type="ECO:0000256" key="4">
    <source>
        <dbReference type="ARBA" id="ARBA00011245"/>
    </source>
</evidence>
<comment type="catalytic activity">
    <reaction evidence="13">
        <text>a pyranoside + acceptor = a pyranosid-3-ulose + reduced acceptor.</text>
        <dbReference type="EC" id="1.1.99.29"/>
    </reaction>
</comment>
<dbReference type="PANTHER" id="PTHR11552:SF147">
    <property type="entry name" value="CHOLINE DEHYDROGENASE, MITOCHONDRIAL"/>
    <property type="match status" value="1"/>
</dbReference>
<evidence type="ECO:0000256" key="9">
    <source>
        <dbReference type="ARBA" id="ARBA00024699"/>
    </source>
</evidence>
<organism evidence="20 21">
    <name type="scientific">Coprinopsis marcescibilis</name>
    <name type="common">Agaric fungus</name>
    <name type="synonym">Psathyrella marcescibilis</name>
    <dbReference type="NCBI Taxonomy" id="230819"/>
    <lineage>
        <taxon>Eukaryota</taxon>
        <taxon>Fungi</taxon>
        <taxon>Dikarya</taxon>
        <taxon>Basidiomycota</taxon>
        <taxon>Agaricomycotina</taxon>
        <taxon>Agaricomycetes</taxon>
        <taxon>Agaricomycetidae</taxon>
        <taxon>Agaricales</taxon>
        <taxon>Agaricineae</taxon>
        <taxon>Psathyrellaceae</taxon>
        <taxon>Coprinopsis</taxon>
    </lineage>
</organism>
<comment type="subcellular location">
    <subcellularLocation>
        <location evidence="2">Secreted</location>
    </subcellularLocation>
</comment>
<dbReference type="InterPro" id="IPR012132">
    <property type="entry name" value="GMC_OxRdtase"/>
</dbReference>
<keyword evidence="17" id="KW-0732">Signal</keyword>
<dbReference type="InterPro" id="IPR007867">
    <property type="entry name" value="GMC_OxRtase_C"/>
</dbReference>
<evidence type="ECO:0000256" key="10">
    <source>
        <dbReference type="ARBA" id="ARBA00033986"/>
    </source>
</evidence>
<feature type="active site" description="Proton donor" evidence="15">
    <location>
        <position position="517"/>
    </location>
</feature>
<evidence type="ECO:0000256" key="17">
    <source>
        <dbReference type="SAM" id="SignalP"/>
    </source>
</evidence>
<evidence type="ECO:0000256" key="13">
    <source>
        <dbReference type="ARBA" id="ARBA00034050"/>
    </source>
</evidence>
<evidence type="ECO:0000256" key="5">
    <source>
        <dbReference type="ARBA" id="ARBA00013177"/>
    </source>
</evidence>
<dbReference type="AlphaFoldDB" id="A0A5C3KGN4"/>
<evidence type="ECO:0000256" key="11">
    <source>
        <dbReference type="ARBA" id="ARBA00034010"/>
    </source>
</evidence>
<evidence type="ECO:0000259" key="19">
    <source>
        <dbReference type="Pfam" id="PF05199"/>
    </source>
</evidence>
<dbReference type="SUPFAM" id="SSF54373">
    <property type="entry name" value="FAD-linked reductases, C-terminal domain"/>
    <property type="match status" value="1"/>
</dbReference>
<evidence type="ECO:0000313" key="20">
    <source>
        <dbReference type="EMBL" id="TFK19281.1"/>
    </source>
</evidence>
<keyword evidence="8 16" id="KW-0274">FAD</keyword>
<dbReference type="GO" id="GO:0005576">
    <property type="term" value="C:extracellular region"/>
    <property type="evidence" value="ECO:0007669"/>
    <property type="project" value="UniProtKB-SubCell"/>
</dbReference>
<comment type="catalytic activity">
    <reaction evidence="10">
        <text>pyranose + acceptor = pyranos-2-ulose + reduced acceptor.</text>
        <dbReference type="EC" id="1.1.99.29"/>
    </reaction>
</comment>
<dbReference type="STRING" id="230819.A0A5C3KGN4"/>
<evidence type="ECO:0000256" key="2">
    <source>
        <dbReference type="ARBA" id="ARBA00004613"/>
    </source>
</evidence>
<evidence type="ECO:0000256" key="15">
    <source>
        <dbReference type="PIRSR" id="PIRSR000137-1"/>
    </source>
</evidence>
<gene>
    <name evidence="20" type="ORF">FA15DRAFT_648621</name>
</gene>
<dbReference type="Pfam" id="PF05199">
    <property type="entry name" value="GMC_oxred_C"/>
    <property type="match status" value="1"/>
</dbReference>
<evidence type="ECO:0000256" key="7">
    <source>
        <dbReference type="ARBA" id="ARBA00022630"/>
    </source>
</evidence>
<sequence>MVRIAGVTVLVSTFQFTGALVLQHFHDLPQTFSRPYDFIVGGGGTAGCVIASRLSEDARLRVLLIEAGPDNKGILQLIVPGYNGPRDSYLNWNFESSPQLGLGNRTLPVSRGHVLGGSSSINGMVYTRGSEDDFDNWGRVTGDSQWSWKALQPYIRKNERWVPPVGGRNVDGQYDPNVHGYDGKVGVSLPWSGPTEHDVRSIKTTEYHPEFPFTLDVNAGAPLGVIWKQSTIANGERSSAATAYLDDKVRARPNLTILLNTYITRVLPANWTNGLDMRKIEIAPRNGTMNDTRTILANREIILTAGVIGTPQILLNSGIGNMTELHNLGIKPILDLPDVGEGLTEHVGASASWTAKVPQVPIIDNATSWNMWQKNRTGPLTERFAHQLLWIRIPPHAEIWKRYKDPSTGPTSPHIEVGLSSGTEAPIASIGLLTPRSSGSVKLASNNPFDKPIIDLNLFSHPFDIEAIKEGFRLMKLFYSGPAWEGYVTGFVGPDPDTLTPEEFEKAVKETALTWYHPVGTAAMSAKGSRRGVVDGDLRLKGASGLRIVDASVLPYIPTAHTQATVYILAERAADIIRGVDVKA</sequence>
<dbReference type="GO" id="GO:0050660">
    <property type="term" value="F:flavin adenine dinucleotide binding"/>
    <property type="evidence" value="ECO:0007669"/>
    <property type="project" value="InterPro"/>
</dbReference>
<evidence type="ECO:0000256" key="16">
    <source>
        <dbReference type="PIRSR" id="PIRSR000137-2"/>
    </source>
</evidence>
<feature type="signal peptide" evidence="17">
    <location>
        <begin position="1"/>
        <end position="19"/>
    </location>
</feature>
<dbReference type="InterPro" id="IPR036188">
    <property type="entry name" value="FAD/NAD-bd_sf"/>
</dbReference>
<accession>A0A5C3KGN4</accession>
<dbReference type="EC" id="1.1.99.29" evidence="5"/>
<evidence type="ECO:0000256" key="12">
    <source>
        <dbReference type="ARBA" id="ARBA00034029"/>
    </source>
</evidence>
<comment type="subunit">
    <text evidence="4">Monomer.</text>
</comment>
<dbReference type="Gene3D" id="3.30.560.10">
    <property type="entry name" value="Glucose Oxidase, domain 3"/>
    <property type="match status" value="1"/>
</dbReference>
<protein>
    <recommendedName>
        <fullName evidence="5">pyranose dehydrogenase (acceptor)</fullName>
        <ecNumber evidence="5">1.1.99.29</ecNumber>
    </recommendedName>
</protein>
<evidence type="ECO:0000313" key="21">
    <source>
        <dbReference type="Proteomes" id="UP000307440"/>
    </source>
</evidence>
<feature type="binding site" evidence="16">
    <location>
        <begin position="122"/>
        <end position="125"/>
    </location>
    <ligand>
        <name>FAD</name>
        <dbReference type="ChEBI" id="CHEBI:57692"/>
    </ligand>
</feature>
<evidence type="ECO:0000256" key="6">
    <source>
        <dbReference type="ARBA" id="ARBA00022525"/>
    </source>
</evidence>
<keyword evidence="6" id="KW-0964">Secreted</keyword>
<feature type="binding site" evidence="16">
    <location>
        <position position="114"/>
    </location>
    <ligand>
        <name>FAD</name>
        <dbReference type="ChEBI" id="CHEBI:57692"/>
    </ligand>
</feature>
<dbReference type="InterPro" id="IPR000172">
    <property type="entry name" value="GMC_OxRdtase_N"/>
</dbReference>
<dbReference type="OrthoDB" id="269227at2759"/>
<dbReference type="Gene3D" id="3.50.50.60">
    <property type="entry name" value="FAD/NAD(P)-binding domain"/>
    <property type="match status" value="1"/>
</dbReference>
<feature type="domain" description="Glucose-methanol-choline oxidoreductase C-terminal" evidence="19">
    <location>
        <begin position="435"/>
        <end position="570"/>
    </location>
</feature>
<dbReference type="Pfam" id="PF00732">
    <property type="entry name" value="GMC_oxred_N"/>
    <property type="match status" value="1"/>
</dbReference>
<comment type="function">
    <text evidence="9">Catalyzes the single-oxidation or sequential double oxidation reaction of carbohydrates primarily at carbon-2 and/or carbon-3 with the concomitant reduction of the flavin. The enzyme exhibits a broad sugar substrate specificity, oxidizing different aldopyranoses to the corresponding C-1, C-2, C-3 or C-1,2, C-2,3 and C-3,4 (di)dehydro sugars with substrate-specific regioselectivity. Accepts only a narrow range of electron acceptors such as substituted benzoquinones and complexed metal ions and reacts extremely slowly with O(2) as acceptor. May play a role in the natural recycling of plant matter by oxidizing all major monosaccharides in lignocellulose and by reducing quinone compounds or reactive radical species generated during lignin depolymerization.</text>
</comment>
<feature type="chain" id="PRO_5023116752" description="pyranose dehydrogenase (acceptor)" evidence="17">
    <location>
        <begin position="20"/>
        <end position="584"/>
    </location>
</feature>